<dbReference type="RefSeq" id="WP_308956283.1">
    <property type="nucleotide sequence ID" value="NZ_JAVICY010000014.1"/>
</dbReference>
<keyword evidence="1" id="KW-0732">Signal</keyword>
<dbReference type="Proteomes" id="UP001243195">
    <property type="component" value="Unassembled WGS sequence"/>
</dbReference>
<dbReference type="AlphaFoldDB" id="A0AAW8JK67"/>
<accession>A0AAW8JK67</accession>
<proteinExistence type="predicted"/>
<evidence type="ECO:0000256" key="1">
    <source>
        <dbReference type="SAM" id="SignalP"/>
    </source>
</evidence>
<reference evidence="2" key="1">
    <citation type="submission" date="2023-08" db="EMBL/GenBank/DDBJ databases">
        <title>Emergence of clinically-relevant ST2 carbapenem-resistant Acinetobacter baumannii strains in hospital sewages in Zhejiang, East of China.</title>
        <authorList>
            <person name="Kaichao C."/>
            <person name="Zhang R."/>
        </authorList>
    </citation>
    <scope>NUCLEOTIDE SEQUENCE</scope>
    <source>
        <strain evidence="2">M-SY-60</strain>
    </source>
</reference>
<gene>
    <name evidence="2" type="ORF">RFH51_16910</name>
</gene>
<sequence length="128" mass="13343">MKTTLLLTSTFLSAIVLTACSSNPTSNTLVIQNANSQYEVTGMGKSQIIAKNNAIATANKTCGKSAAPVLVNEKTEYHGALKGVVDEKTGQMINAAAGVLGSVLGKNNTLEKDTDYQVTLTFTCKANG</sequence>
<dbReference type="EMBL" id="JAVIDA010000035">
    <property type="protein sequence ID" value="MDQ9073136.1"/>
    <property type="molecule type" value="Genomic_DNA"/>
</dbReference>
<organism evidence="2 3">
    <name type="scientific">Acinetobacter gerneri</name>
    <dbReference type="NCBI Taxonomy" id="202952"/>
    <lineage>
        <taxon>Bacteria</taxon>
        <taxon>Pseudomonadati</taxon>
        <taxon>Pseudomonadota</taxon>
        <taxon>Gammaproteobacteria</taxon>
        <taxon>Moraxellales</taxon>
        <taxon>Moraxellaceae</taxon>
        <taxon>Acinetobacter</taxon>
    </lineage>
</organism>
<feature type="signal peptide" evidence="1">
    <location>
        <begin position="1"/>
        <end position="21"/>
    </location>
</feature>
<protein>
    <submittedName>
        <fullName evidence="2">Uncharacterized protein</fullName>
    </submittedName>
</protein>
<feature type="chain" id="PRO_5043420741" evidence="1">
    <location>
        <begin position="22"/>
        <end position="128"/>
    </location>
</feature>
<evidence type="ECO:0000313" key="2">
    <source>
        <dbReference type="EMBL" id="MDQ9073136.1"/>
    </source>
</evidence>
<dbReference type="PROSITE" id="PS51257">
    <property type="entry name" value="PROKAR_LIPOPROTEIN"/>
    <property type="match status" value="1"/>
</dbReference>
<name>A0AAW8JK67_9GAMM</name>
<evidence type="ECO:0000313" key="3">
    <source>
        <dbReference type="Proteomes" id="UP001243195"/>
    </source>
</evidence>
<comment type="caution">
    <text evidence="2">The sequence shown here is derived from an EMBL/GenBank/DDBJ whole genome shotgun (WGS) entry which is preliminary data.</text>
</comment>